<dbReference type="InterPro" id="IPR008278">
    <property type="entry name" value="4-PPantetheinyl_Trfase_dom"/>
</dbReference>
<keyword evidence="13" id="KW-1185">Reference proteome</keyword>
<evidence type="ECO:0000256" key="5">
    <source>
        <dbReference type="ARBA" id="ARBA00022842"/>
    </source>
</evidence>
<dbReference type="EC" id="2.7.8.7" evidence="10"/>
<dbReference type="SUPFAM" id="SSF56214">
    <property type="entry name" value="4'-phosphopantetheinyl transferase"/>
    <property type="match status" value="1"/>
</dbReference>
<dbReference type="RefSeq" id="WP_166843281.1">
    <property type="nucleotide sequence ID" value="NZ_JAAONY010000004.1"/>
</dbReference>
<dbReference type="GO" id="GO:0008897">
    <property type="term" value="F:holo-[acyl-carrier-protein] synthase activity"/>
    <property type="evidence" value="ECO:0007669"/>
    <property type="project" value="UniProtKB-UniRule"/>
</dbReference>
<feature type="binding site" evidence="10">
    <location>
        <position position="62"/>
    </location>
    <ligand>
        <name>Mg(2+)</name>
        <dbReference type="ChEBI" id="CHEBI:18420"/>
    </ligand>
</feature>
<comment type="caution">
    <text evidence="12">The sequence shown here is derived from an EMBL/GenBank/DDBJ whole genome shotgun (WGS) entry which is preliminary data.</text>
</comment>
<sequence>MIKGLGTDIVQIERVAASLQRTRGRLLQRILTPREQEIYQQKAQAGEQQALHYFAKRFAAKEAVGKALGTGIGQGVSWHHIEISNNNIGAPQVCLSDQALVHMERLGADSCHLSLSDEQDYAVAFVVLSARLV</sequence>
<dbReference type="InterPro" id="IPR002582">
    <property type="entry name" value="ACPS"/>
</dbReference>
<comment type="subcellular location">
    <subcellularLocation>
        <location evidence="10">Cytoplasm</location>
    </subcellularLocation>
</comment>
<dbReference type="GO" id="GO:0000287">
    <property type="term" value="F:magnesium ion binding"/>
    <property type="evidence" value="ECO:0007669"/>
    <property type="project" value="UniProtKB-UniRule"/>
</dbReference>
<dbReference type="EMBL" id="JACHHT010000004">
    <property type="protein sequence ID" value="MBB6523717.1"/>
    <property type="molecule type" value="Genomic_DNA"/>
</dbReference>
<protein>
    <recommendedName>
        <fullName evidence="10">Holo-[acyl-carrier-protein] synthase</fullName>
        <shortName evidence="10">Holo-ACP synthase</shortName>
        <ecNumber evidence="10">2.7.8.7</ecNumber>
    </recommendedName>
    <alternativeName>
        <fullName evidence="10">4'-phosphopantetheinyl transferase AcpS</fullName>
    </alternativeName>
</protein>
<keyword evidence="1 10" id="KW-0444">Lipid biosynthesis</keyword>
<keyword evidence="6 10" id="KW-0443">Lipid metabolism</keyword>
<feature type="binding site" evidence="10">
    <location>
        <position position="8"/>
    </location>
    <ligand>
        <name>Mg(2+)</name>
        <dbReference type="ChEBI" id="CHEBI:18420"/>
    </ligand>
</feature>
<keyword evidence="2 10" id="KW-0808">Transferase</keyword>
<dbReference type="Proteomes" id="UP000528457">
    <property type="component" value="Unassembled WGS sequence"/>
</dbReference>
<comment type="cofactor">
    <cofactor evidence="10">
        <name>Mg(2+)</name>
        <dbReference type="ChEBI" id="CHEBI:18420"/>
    </cofactor>
</comment>
<dbReference type="InParanoid" id="A0A7X0JWX0"/>
<dbReference type="FunFam" id="3.90.470.20:FF:000001">
    <property type="entry name" value="Holo-[acyl-carrier-protein] synthase"/>
    <property type="match status" value="1"/>
</dbReference>
<keyword evidence="3 10" id="KW-0479">Metal-binding</keyword>
<organism evidence="12 13">
    <name type="scientific">Pseudoteredinibacter isoporae</name>
    <dbReference type="NCBI Taxonomy" id="570281"/>
    <lineage>
        <taxon>Bacteria</taxon>
        <taxon>Pseudomonadati</taxon>
        <taxon>Pseudomonadota</taxon>
        <taxon>Gammaproteobacteria</taxon>
        <taxon>Cellvibrionales</taxon>
        <taxon>Cellvibrionaceae</taxon>
        <taxon>Pseudoteredinibacter</taxon>
    </lineage>
</organism>
<gene>
    <name evidence="10" type="primary">acpS</name>
    <name evidence="12" type="ORF">HNR48_004031</name>
</gene>
<keyword evidence="7 10" id="KW-0275">Fatty acid biosynthesis</keyword>
<dbReference type="InterPro" id="IPR037143">
    <property type="entry name" value="4-PPantetheinyl_Trfase_dom_sf"/>
</dbReference>
<evidence type="ECO:0000256" key="7">
    <source>
        <dbReference type="ARBA" id="ARBA00023160"/>
    </source>
</evidence>
<feature type="domain" description="4'-phosphopantetheinyl transferase" evidence="11">
    <location>
        <begin position="4"/>
        <end position="125"/>
    </location>
</feature>
<evidence type="ECO:0000256" key="2">
    <source>
        <dbReference type="ARBA" id="ARBA00022679"/>
    </source>
</evidence>
<accession>A0A7X0JWX0</accession>
<proteinExistence type="inferred from homology"/>
<comment type="catalytic activity">
    <reaction evidence="8 10">
        <text>apo-[ACP] + CoA = holo-[ACP] + adenosine 3',5'-bisphosphate + H(+)</text>
        <dbReference type="Rhea" id="RHEA:12068"/>
        <dbReference type="Rhea" id="RHEA-COMP:9685"/>
        <dbReference type="Rhea" id="RHEA-COMP:9690"/>
        <dbReference type="ChEBI" id="CHEBI:15378"/>
        <dbReference type="ChEBI" id="CHEBI:29999"/>
        <dbReference type="ChEBI" id="CHEBI:57287"/>
        <dbReference type="ChEBI" id="CHEBI:58343"/>
        <dbReference type="ChEBI" id="CHEBI:64479"/>
        <dbReference type="EC" id="2.7.8.7"/>
    </reaction>
</comment>
<dbReference type="HAMAP" id="MF_00101">
    <property type="entry name" value="AcpS"/>
    <property type="match status" value="1"/>
</dbReference>
<comment type="similarity">
    <text evidence="10">Belongs to the P-Pant transferase superfamily. AcpS family.</text>
</comment>
<dbReference type="FunCoup" id="A0A7X0JWX0">
    <property type="interactions" value="164"/>
</dbReference>
<evidence type="ECO:0000313" key="13">
    <source>
        <dbReference type="Proteomes" id="UP000528457"/>
    </source>
</evidence>
<evidence type="ECO:0000256" key="9">
    <source>
        <dbReference type="ARBA" id="ARBA00054726"/>
    </source>
</evidence>
<comment type="function">
    <text evidence="9">Transfers the 4'-phosphopantetheine moiety from coenzyme A to the 'Ser-36' of acyl-carrier-protein.</text>
</comment>
<evidence type="ECO:0000256" key="10">
    <source>
        <dbReference type="HAMAP-Rule" id="MF_00101"/>
    </source>
</evidence>
<dbReference type="Pfam" id="PF01648">
    <property type="entry name" value="ACPS"/>
    <property type="match status" value="1"/>
</dbReference>
<dbReference type="GO" id="GO:0005737">
    <property type="term" value="C:cytoplasm"/>
    <property type="evidence" value="ECO:0007669"/>
    <property type="project" value="UniProtKB-SubCell"/>
</dbReference>
<dbReference type="InterPro" id="IPR004568">
    <property type="entry name" value="Ppantetheine-prot_Trfase_dom"/>
</dbReference>
<evidence type="ECO:0000256" key="8">
    <source>
        <dbReference type="ARBA" id="ARBA00050875"/>
    </source>
</evidence>
<evidence type="ECO:0000256" key="1">
    <source>
        <dbReference type="ARBA" id="ARBA00022516"/>
    </source>
</evidence>
<evidence type="ECO:0000313" key="12">
    <source>
        <dbReference type="EMBL" id="MBB6523717.1"/>
    </source>
</evidence>
<dbReference type="GO" id="GO:0006633">
    <property type="term" value="P:fatty acid biosynthetic process"/>
    <property type="evidence" value="ECO:0007669"/>
    <property type="project" value="UniProtKB-UniRule"/>
</dbReference>
<reference evidence="12 13" key="1">
    <citation type="submission" date="2020-08" db="EMBL/GenBank/DDBJ databases">
        <title>Genomic Encyclopedia of Type Strains, Phase IV (KMG-IV): sequencing the most valuable type-strain genomes for metagenomic binning, comparative biology and taxonomic classification.</title>
        <authorList>
            <person name="Goeker M."/>
        </authorList>
    </citation>
    <scope>NUCLEOTIDE SEQUENCE [LARGE SCALE GENOMIC DNA]</scope>
    <source>
        <strain evidence="12 13">DSM 22368</strain>
    </source>
</reference>
<comment type="function">
    <text evidence="10">Transfers the 4'-phosphopantetheine moiety from coenzyme A to a Ser of acyl-carrier-protein.</text>
</comment>
<name>A0A7X0JWX0_9GAMM</name>
<evidence type="ECO:0000259" key="11">
    <source>
        <dbReference type="Pfam" id="PF01648"/>
    </source>
</evidence>
<keyword evidence="4 10" id="KW-0276">Fatty acid metabolism</keyword>
<dbReference type="NCBIfam" id="TIGR00516">
    <property type="entry name" value="acpS"/>
    <property type="match status" value="1"/>
</dbReference>
<dbReference type="AlphaFoldDB" id="A0A7X0JWX0"/>
<dbReference type="NCBIfam" id="TIGR00556">
    <property type="entry name" value="pantethn_trn"/>
    <property type="match status" value="1"/>
</dbReference>
<evidence type="ECO:0000256" key="4">
    <source>
        <dbReference type="ARBA" id="ARBA00022832"/>
    </source>
</evidence>
<dbReference type="Gene3D" id="3.90.470.20">
    <property type="entry name" value="4'-phosphopantetheinyl transferase domain"/>
    <property type="match status" value="1"/>
</dbReference>
<keyword evidence="10" id="KW-0963">Cytoplasm</keyword>
<keyword evidence="5 10" id="KW-0460">Magnesium</keyword>
<evidence type="ECO:0000256" key="3">
    <source>
        <dbReference type="ARBA" id="ARBA00022723"/>
    </source>
</evidence>
<evidence type="ECO:0000256" key="6">
    <source>
        <dbReference type="ARBA" id="ARBA00023098"/>
    </source>
</evidence>